<evidence type="ECO:0000313" key="2">
    <source>
        <dbReference type="Proteomes" id="UP001283341"/>
    </source>
</evidence>
<dbReference type="Gene3D" id="3.40.50.1820">
    <property type="entry name" value="alpha/beta hydrolase"/>
    <property type="match status" value="1"/>
</dbReference>
<dbReference type="SUPFAM" id="SSF53474">
    <property type="entry name" value="alpha/beta-Hydrolases"/>
    <property type="match status" value="1"/>
</dbReference>
<accession>A0AAE0HX14</accession>
<dbReference type="InterPro" id="IPR029058">
    <property type="entry name" value="AB_hydrolase_fold"/>
</dbReference>
<proteinExistence type="predicted"/>
<organism evidence="1 2">
    <name type="scientific">Apodospora peruviana</name>
    <dbReference type="NCBI Taxonomy" id="516989"/>
    <lineage>
        <taxon>Eukaryota</taxon>
        <taxon>Fungi</taxon>
        <taxon>Dikarya</taxon>
        <taxon>Ascomycota</taxon>
        <taxon>Pezizomycotina</taxon>
        <taxon>Sordariomycetes</taxon>
        <taxon>Sordariomycetidae</taxon>
        <taxon>Sordariales</taxon>
        <taxon>Lasiosphaeriaceae</taxon>
        <taxon>Apodospora</taxon>
    </lineage>
</organism>
<protein>
    <submittedName>
        <fullName evidence="1">Uncharacterized protein</fullName>
    </submittedName>
</protein>
<reference evidence="1" key="2">
    <citation type="submission" date="2023-06" db="EMBL/GenBank/DDBJ databases">
        <authorList>
            <consortium name="Lawrence Berkeley National Laboratory"/>
            <person name="Haridas S."/>
            <person name="Hensen N."/>
            <person name="Bonometti L."/>
            <person name="Westerberg I."/>
            <person name="Brannstrom I.O."/>
            <person name="Guillou S."/>
            <person name="Cros-Aarteil S."/>
            <person name="Calhoun S."/>
            <person name="Kuo A."/>
            <person name="Mondo S."/>
            <person name="Pangilinan J."/>
            <person name="Riley R."/>
            <person name="Labutti K."/>
            <person name="Andreopoulos B."/>
            <person name="Lipzen A."/>
            <person name="Chen C."/>
            <person name="Yanf M."/>
            <person name="Daum C."/>
            <person name="Ng V."/>
            <person name="Clum A."/>
            <person name="Steindorff A."/>
            <person name="Ohm R."/>
            <person name="Martin F."/>
            <person name="Silar P."/>
            <person name="Natvig D."/>
            <person name="Lalanne C."/>
            <person name="Gautier V."/>
            <person name="Ament-Velasquez S.L."/>
            <person name="Kruys A."/>
            <person name="Hutchinson M.I."/>
            <person name="Powell A.J."/>
            <person name="Barry K."/>
            <person name="Miller A.N."/>
            <person name="Grigoriev I.V."/>
            <person name="Debuchy R."/>
            <person name="Gladieux P."/>
            <person name="Thoren M.H."/>
            <person name="Johannesson H."/>
        </authorList>
    </citation>
    <scope>NUCLEOTIDE SEQUENCE</scope>
    <source>
        <strain evidence="1">CBS 118394</strain>
    </source>
</reference>
<dbReference type="Proteomes" id="UP001283341">
    <property type="component" value="Unassembled WGS sequence"/>
</dbReference>
<gene>
    <name evidence="1" type="ORF">B0H66DRAFT_537392</name>
</gene>
<name>A0AAE0HX14_9PEZI</name>
<reference evidence="1" key="1">
    <citation type="journal article" date="2023" name="Mol. Phylogenet. Evol.">
        <title>Genome-scale phylogeny and comparative genomics of the fungal order Sordariales.</title>
        <authorList>
            <person name="Hensen N."/>
            <person name="Bonometti L."/>
            <person name="Westerberg I."/>
            <person name="Brannstrom I.O."/>
            <person name="Guillou S."/>
            <person name="Cros-Aarteil S."/>
            <person name="Calhoun S."/>
            <person name="Haridas S."/>
            <person name="Kuo A."/>
            <person name="Mondo S."/>
            <person name="Pangilinan J."/>
            <person name="Riley R."/>
            <person name="LaButti K."/>
            <person name="Andreopoulos B."/>
            <person name="Lipzen A."/>
            <person name="Chen C."/>
            <person name="Yan M."/>
            <person name="Daum C."/>
            <person name="Ng V."/>
            <person name="Clum A."/>
            <person name="Steindorff A."/>
            <person name="Ohm R.A."/>
            <person name="Martin F."/>
            <person name="Silar P."/>
            <person name="Natvig D.O."/>
            <person name="Lalanne C."/>
            <person name="Gautier V."/>
            <person name="Ament-Velasquez S.L."/>
            <person name="Kruys A."/>
            <person name="Hutchinson M.I."/>
            <person name="Powell A.J."/>
            <person name="Barry K."/>
            <person name="Miller A.N."/>
            <person name="Grigoriev I.V."/>
            <person name="Debuchy R."/>
            <person name="Gladieux P."/>
            <person name="Hiltunen Thoren M."/>
            <person name="Johannesson H."/>
        </authorList>
    </citation>
    <scope>NUCLEOTIDE SEQUENCE</scope>
    <source>
        <strain evidence="1">CBS 118394</strain>
    </source>
</reference>
<dbReference type="AlphaFoldDB" id="A0AAE0HX14"/>
<sequence>MSDESALPGNVYEFAGFPVYMSSPGDEVPTNGARYCLLPRRLWFVDKCPPVHGVDHQRWLSGPGHGLPSRTWCRQHAGIAARHVPRWVAAVRQHFGHDRKYACVGEGFGGMAVLDLLAMTLVSGGVIANPINLDEGSLAEIQHPLFLSRGLGADDELSFEEVHLLDFSWIPAAFAADDGDDDVEEYQRSCREQCVRGIITWLDLHLGVRS</sequence>
<keyword evidence="2" id="KW-1185">Reference proteome</keyword>
<comment type="caution">
    <text evidence="1">The sequence shown here is derived from an EMBL/GenBank/DDBJ whole genome shotgun (WGS) entry which is preliminary data.</text>
</comment>
<dbReference type="EMBL" id="JAUEDM010000007">
    <property type="protein sequence ID" value="KAK3314142.1"/>
    <property type="molecule type" value="Genomic_DNA"/>
</dbReference>
<evidence type="ECO:0000313" key="1">
    <source>
        <dbReference type="EMBL" id="KAK3314142.1"/>
    </source>
</evidence>